<dbReference type="OrthoDB" id="4408837at2759"/>
<reference evidence="2 3" key="1">
    <citation type="submission" date="2015-01" db="EMBL/GenBank/DDBJ databases">
        <title>The Genome Sequence of Ochroconis gallopava CBS43764.</title>
        <authorList>
            <consortium name="The Broad Institute Genomics Platform"/>
            <person name="Cuomo C."/>
            <person name="de Hoog S."/>
            <person name="Gorbushina A."/>
            <person name="Stielow B."/>
            <person name="Teixiera M."/>
            <person name="Abouelleil A."/>
            <person name="Chapman S.B."/>
            <person name="Priest M."/>
            <person name="Young S.K."/>
            <person name="Wortman J."/>
            <person name="Nusbaum C."/>
            <person name="Birren B."/>
        </authorList>
    </citation>
    <scope>NUCLEOTIDE SEQUENCE [LARGE SCALE GENOMIC DNA]</scope>
    <source>
        <strain evidence="2 3">CBS 43764</strain>
    </source>
</reference>
<keyword evidence="3" id="KW-1185">Reference proteome</keyword>
<dbReference type="Proteomes" id="UP000053259">
    <property type="component" value="Unassembled WGS sequence"/>
</dbReference>
<dbReference type="InParanoid" id="A0A0D1YCW1"/>
<organism evidence="2 3">
    <name type="scientific">Verruconis gallopava</name>
    <dbReference type="NCBI Taxonomy" id="253628"/>
    <lineage>
        <taxon>Eukaryota</taxon>
        <taxon>Fungi</taxon>
        <taxon>Dikarya</taxon>
        <taxon>Ascomycota</taxon>
        <taxon>Pezizomycotina</taxon>
        <taxon>Dothideomycetes</taxon>
        <taxon>Pleosporomycetidae</taxon>
        <taxon>Venturiales</taxon>
        <taxon>Sympoventuriaceae</taxon>
        <taxon>Verruconis</taxon>
    </lineage>
</organism>
<name>A0A0D1YCW1_9PEZI</name>
<dbReference type="EMBL" id="KN847658">
    <property type="protein sequence ID" value="KIV98496.1"/>
    <property type="molecule type" value="Genomic_DNA"/>
</dbReference>
<proteinExistence type="predicted"/>
<protein>
    <submittedName>
        <fullName evidence="2">Uncharacterized protein</fullName>
    </submittedName>
</protein>
<dbReference type="GeneID" id="27317671"/>
<sequence>MKPLKPADFDDIPTDSPTLFDCLTNSDNDTLNVDLPSARRWARYCRDPVCHKYLTAWPCKSNFWLHLYGTAVHCEDVRTYAKAGRRKLAREWRVDTEWEMNEPRLPRPTPEQNGTHGIAPENE</sequence>
<dbReference type="AlphaFoldDB" id="A0A0D1YCW1"/>
<feature type="region of interest" description="Disordered" evidence="1">
    <location>
        <begin position="100"/>
        <end position="123"/>
    </location>
</feature>
<dbReference type="STRING" id="253628.A0A0D1YCW1"/>
<evidence type="ECO:0000313" key="2">
    <source>
        <dbReference type="EMBL" id="KIV98496.1"/>
    </source>
</evidence>
<dbReference type="VEuPathDB" id="FungiDB:PV09_09698"/>
<accession>A0A0D1YCW1</accession>
<dbReference type="RefSeq" id="XP_016208366.1">
    <property type="nucleotide sequence ID" value="XM_016363809.1"/>
</dbReference>
<dbReference type="HOGENOM" id="CLU_2016967_0_0_1"/>
<gene>
    <name evidence="2" type="ORF">PV09_09698</name>
</gene>
<evidence type="ECO:0000256" key="1">
    <source>
        <dbReference type="SAM" id="MobiDB-lite"/>
    </source>
</evidence>
<evidence type="ECO:0000313" key="3">
    <source>
        <dbReference type="Proteomes" id="UP000053259"/>
    </source>
</evidence>